<keyword evidence="3" id="KW-0805">Transcription regulation</keyword>
<feature type="region of interest" description="Disordered" evidence="6">
    <location>
        <begin position="1"/>
        <end position="24"/>
    </location>
</feature>
<dbReference type="EMBL" id="VFOV01000001">
    <property type="protein sequence ID" value="TQL69558.1"/>
    <property type="molecule type" value="Genomic_DNA"/>
</dbReference>
<evidence type="ECO:0000256" key="2">
    <source>
        <dbReference type="ARBA" id="ARBA00022491"/>
    </source>
</evidence>
<evidence type="ECO:0000313" key="9">
    <source>
        <dbReference type="Proteomes" id="UP000320209"/>
    </source>
</evidence>
<evidence type="ECO:0000256" key="1">
    <source>
        <dbReference type="ARBA" id="ARBA00021390"/>
    </source>
</evidence>
<dbReference type="PRINTS" id="PR00037">
    <property type="entry name" value="HTHLACR"/>
</dbReference>
<evidence type="ECO:0000313" key="8">
    <source>
        <dbReference type="EMBL" id="TQL69558.1"/>
    </source>
</evidence>
<feature type="domain" description="HTH deoR-type" evidence="7">
    <location>
        <begin position="26"/>
        <end position="81"/>
    </location>
</feature>
<dbReference type="SMART" id="SM01134">
    <property type="entry name" value="DeoRC"/>
    <property type="match status" value="1"/>
</dbReference>
<dbReference type="AlphaFoldDB" id="A0A543AAC7"/>
<evidence type="ECO:0000256" key="6">
    <source>
        <dbReference type="SAM" id="MobiDB-lite"/>
    </source>
</evidence>
<dbReference type="SUPFAM" id="SSF46785">
    <property type="entry name" value="Winged helix' DNA-binding domain"/>
    <property type="match status" value="1"/>
</dbReference>
<reference evidence="8 9" key="1">
    <citation type="submission" date="2019-06" db="EMBL/GenBank/DDBJ databases">
        <title>Sequencing the genomes of 1000 actinobacteria strains.</title>
        <authorList>
            <person name="Klenk H.-P."/>
        </authorList>
    </citation>
    <scope>NUCLEOTIDE SEQUENCE [LARGE SCALE GENOMIC DNA]</scope>
    <source>
        <strain evidence="8 9">DSM 25218</strain>
    </source>
</reference>
<dbReference type="PANTHER" id="PTHR30363:SF4">
    <property type="entry name" value="GLYCEROL-3-PHOSPHATE REGULON REPRESSOR"/>
    <property type="match status" value="1"/>
</dbReference>
<evidence type="ECO:0000256" key="4">
    <source>
        <dbReference type="ARBA" id="ARBA00023163"/>
    </source>
</evidence>
<dbReference type="PANTHER" id="PTHR30363">
    <property type="entry name" value="HTH-TYPE TRANSCRIPTIONAL REGULATOR SRLR-RELATED"/>
    <property type="match status" value="1"/>
</dbReference>
<accession>A0A543AAC7</accession>
<name>A0A543AAC7_9ACTN</name>
<dbReference type="Gene3D" id="1.10.10.10">
    <property type="entry name" value="Winged helix-like DNA-binding domain superfamily/Winged helix DNA-binding domain"/>
    <property type="match status" value="1"/>
</dbReference>
<keyword evidence="9" id="KW-1185">Reference proteome</keyword>
<keyword evidence="4" id="KW-0804">Transcription</keyword>
<evidence type="ECO:0000256" key="3">
    <source>
        <dbReference type="ARBA" id="ARBA00023015"/>
    </source>
</evidence>
<comment type="caution">
    <text evidence="8">The sequence shown here is derived from an EMBL/GenBank/DDBJ whole genome shotgun (WGS) entry which is preliminary data.</text>
</comment>
<protein>
    <recommendedName>
        <fullName evidence="1">Lactose phosphotransferase system repressor</fullName>
    </recommendedName>
</protein>
<dbReference type="InterPro" id="IPR014036">
    <property type="entry name" value="DeoR-like_C"/>
</dbReference>
<keyword evidence="2" id="KW-0678">Repressor</keyword>
<dbReference type="InterPro" id="IPR036388">
    <property type="entry name" value="WH-like_DNA-bd_sf"/>
</dbReference>
<evidence type="ECO:0000259" key="7">
    <source>
        <dbReference type="PROSITE" id="PS51000"/>
    </source>
</evidence>
<dbReference type="SMART" id="SM00420">
    <property type="entry name" value="HTH_DEOR"/>
    <property type="match status" value="1"/>
</dbReference>
<dbReference type="InterPro" id="IPR050313">
    <property type="entry name" value="Carb_Metab_HTH_regulators"/>
</dbReference>
<dbReference type="SUPFAM" id="SSF100950">
    <property type="entry name" value="NagB/RpiA/CoA transferase-like"/>
    <property type="match status" value="1"/>
</dbReference>
<dbReference type="InterPro" id="IPR036390">
    <property type="entry name" value="WH_DNA-bd_sf"/>
</dbReference>
<dbReference type="GO" id="GO:0003700">
    <property type="term" value="F:DNA-binding transcription factor activity"/>
    <property type="evidence" value="ECO:0007669"/>
    <property type="project" value="InterPro"/>
</dbReference>
<dbReference type="PROSITE" id="PS51000">
    <property type="entry name" value="HTH_DEOR_2"/>
    <property type="match status" value="1"/>
</dbReference>
<dbReference type="InterPro" id="IPR001034">
    <property type="entry name" value="DeoR_HTH"/>
</dbReference>
<comment type="function">
    <text evidence="5">Repressor of the lactose catabolism operon. Galactose-6-phosphate is the inducer.</text>
</comment>
<organism evidence="8 9">
    <name type="scientific">Nocardioides albertanoniae</name>
    <dbReference type="NCBI Taxonomy" id="1175486"/>
    <lineage>
        <taxon>Bacteria</taxon>
        <taxon>Bacillati</taxon>
        <taxon>Actinomycetota</taxon>
        <taxon>Actinomycetes</taxon>
        <taxon>Propionibacteriales</taxon>
        <taxon>Nocardioidaceae</taxon>
        <taxon>Nocardioides</taxon>
    </lineage>
</organism>
<proteinExistence type="predicted"/>
<gene>
    <name evidence="8" type="ORF">FB381_3468</name>
</gene>
<dbReference type="Pfam" id="PF08220">
    <property type="entry name" value="HTH_DeoR"/>
    <property type="match status" value="1"/>
</dbReference>
<evidence type="ECO:0000256" key="5">
    <source>
        <dbReference type="ARBA" id="ARBA00024937"/>
    </source>
</evidence>
<dbReference type="InterPro" id="IPR037171">
    <property type="entry name" value="NagB/RpiA_transferase-like"/>
</dbReference>
<sequence>MSHMTTSGPPIMASSPASEGITAHSAEARQEEILARARTAGRVAVTELAPAFEVSVETIRRDLKVLADRGVVERVYGGAVALESGSFETSLEFRAGHDVDEKHRIARAATQHRHGAETIYIDEGTMPQFLAEEMFGGGPATIITPSLPVATRLAADPQLTVIVLGGRVRTITRGVVDQWAIRMLEDLVIDLAFIGANGISREQGLTTQDPSVAAVKRTAIQRSRRRIFFGAHTKFGASSLCRFADVRDFELLITGTELSATDARRFGALGPKVVRA</sequence>
<dbReference type="Pfam" id="PF00455">
    <property type="entry name" value="DeoRC"/>
    <property type="match status" value="1"/>
</dbReference>
<dbReference type="Proteomes" id="UP000320209">
    <property type="component" value="Unassembled WGS sequence"/>
</dbReference>